<reference evidence="2 3" key="1">
    <citation type="submission" date="2017-08" db="EMBL/GenBank/DDBJ databases">
        <title>Complete genome of Colwellia sp. NB097-1, a psychrophile bacterium ioslated from Bering Sea.</title>
        <authorList>
            <person name="Chen X."/>
        </authorList>
    </citation>
    <scope>NUCLEOTIDE SEQUENCE [LARGE SCALE GENOMIC DNA]</scope>
    <source>
        <strain evidence="2 3">NB097-1</strain>
    </source>
</reference>
<dbReference type="Gene3D" id="2.40.160.10">
    <property type="entry name" value="Porin"/>
    <property type="match status" value="1"/>
</dbReference>
<keyword evidence="1" id="KW-0732">Signal</keyword>
<keyword evidence="3" id="KW-1185">Reference proteome</keyword>
<protein>
    <submittedName>
        <fullName evidence="2">TIGR03016 family PEP-CTERM system-associated outer membrane protein</fullName>
    </submittedName>
</protein>
<dbReference type="OrthoDB" id="5750656at2"/>
<dbReference type="Proteomes" id="UP000202259">
    <property type="component" value="Chromosome"/>
</dbReference>
<dbReference type="InterPro" id="IPR017467">
    <property type="entry name" value="CHP03016_PEP-CTERM"/>
</dbReference>
<dbReference type="KEGG" id="cber:B5D82_09465"/>
<proteinExistence type="predicted"/>
<feature type="chain" id="PRO_5011254377" evidence="1">
    <location>
        <begin position="30"/>
        <end position="539"/>
    </location>
</feature>
<dbReference type="AlphaFoldDB" id="A0A222G9D1"/>
<dbReference type="SUPFAM" id="SSF56935">
    <property type="entry name" value="Porins"/>
    <property type="match status" value="1"/>
</dbReference>
<evidence type="ECO:0000313" key="2">
    <source>
        <dbReference type="EMBL" id="ASP47964.1"/>
    </source>
</evidence>
<dbReference type="NCBIfam" id="TIGR03016">
    <property type="entry name" value="pepcterm_hypo_1"/>
    <property type="match status" value="2"/>
</dbReference>
<sequence>MATTAMGMAQKTKLSAVCLVLICSNFAFAGDWQFDPSITVNETYSDNVGLTAVNEESSLVTQAGLNLATTYKAQQAVFNFSSQSTYALYSHNHELDNDYHTLASDLRLELWPNGIVAFAGMNISNQSRNRSRNALADIVSGDTVQVETYNGGLEYNINNSVYIINSSLGFRQTNSEDDIGNRDSIIMQLSSTNGTGARHMFWELQHSYQEQKNNGLNSEQSQSEAIFGLISDYNFNPFVRYYNEDNNGAINNSNRSLESNSYGLGVRWLISPRLRLDASYNKPIGDKLDVDNDEQKPYVDASVQWQPSPRTKLSANISERFYGTSYGLDFSHRNRRLTNTVSYVEDVQAFTRNNFVLNVVGLYLCPNNITQLEECIITDDTSISLNNSNDPNSPGFLVLPIQDFTLAEDNVYSLNKTFSWNSTLALPRTTISINTNQQNRENIDSGIEDQLSGASFNVKRKVSGRSNVSFDLSYTETSLQINTEFERTDRYRRYQLSYDRSINSELSFNLALSHLNRGSDNALLNYQENRISAKITKGF</sequence>
<dbReference type="InterPro" id="IPR023614">
    <property type="entry name" value="Porin_dom_sf"/>
</dbReference>
<name>A0A222G9D1_9GAMM</name>
<dbReference type="RefSeq" id="WP_081151076.1">
    <property type="nucleotide sequence ID" value="NZ_CP020465.1"/>
</dbReference>
<accession>A0A222G9D1</accession>
<dbReference type="EMBL" id="CP020465">
    <property type="protein sequence ID" value="ASP47964.1"/>
    <property type="molecule type" value="Genomic_DNA"/>
</dbReference>
<gene>
    <name evidence="2" type="ORF">B5D82_09465</name>
</gene>
<evidence type="ECO:0000256" key="1">
    <source>
        <dbReference type="SAM" id="SignalP"/>
    </source>
</evidence>
<evidence type="ECO:0000313" key="3">
    <source>
        <dbReference type="Proteomes" id="UP000202259"/>
    </source>
</evidence>
<organism evidence="2 3">
    <name type="scientific">Cognaticolwellia beringensis</name>
    <dbReference type="NCBI Taxonomy" id="1967665"/>
    <lineage>
        <taxon>Bacteria</taxon>
        <taxon>Pseudomonadati</taxon>
        <taxon>Pseudomonadota</taxon>
        <taxon>Gammaproteobacteria</taxon>
        <taxon>Alteromonadales</taxon>
        <taxon>Colwelliaceae</taxon>
        <taxon>Cognaticolwellia</taxon>
    </lineage>
</organism>
<feature type="signal peptide" evidence="1">
    <location>
        <begin position="1"/>
        <end position="29"/>
    </location>
</feature>